<gene>
    <name evidence="1" type="ORF">Vafri_6979</name>
</gene>
<dbReference type="AlphaFoldDB" id="A0A8J4B453"/>
<proteinExistence type="predicted"/>
<evidence type="ECO:0000313" key="1">
    <source>
        <dbReference type="EMBL" id="GIL51021.1"/>
    </source>
</evidence>
<keyword evidence="2" id="KW-1185">Reference proteome</keyword>
<comment type="caution">
    <text evidence="1">The sequence shown here is derived from an EMBL/GenBank/DDBJ whole genome shotgun (WGS) entry which is preliminary data.</text>
</comment>
<reference evidence="1" key="1">
    <citation type="journal article" date="2021" name="Proc. Natl. Acad. Sci. U.S.A.">
        <title>Three genomes in the algal genus Volvox reveal the fate of a haploid sex-determining region after a transition to homothallism.</title>
        <authorList>
            <person name="Yamamoto K."/>
            <person name="Hamaji T."/>
            <person name="Kawai-Toyooka H."/>
            <person name="Matsuzaki R."/>
            <person name="Takahashi F."/>
            <person name="Nishimura Y."/>
            <person name="Kawachi M."/>
            <person name="Noguchi H."/>
            <person name="Minakuchi Y."/>
            <person name="Umen J.G."/>
            <person name="Toyoda A."/>
            <person name="Nozaki H."/>
        </authorList>
    </citation>
    <scope>NUCLEOTIDE SEQUENCE</scope>
    <source>
        <strain evidence="1">NIES-3780</strain>
    </source>
</reference>
<accession>A0A8J4B453</accession>
<dbReference type="Proteomes" id="UP000747399">
    <property type="component" value="Unassembled WGS sequence"/>
</dbReference>
<dbReference type="EMBL" id="BNCO01000010">
    <property type="protein sequence ID" value="GIL51021.1"/>
    <property type="molecule type" value="Genomic_DNA"/>
</dbReference>
<organism evidence="1 2">
    <name type="scientific">Volvox africanus</name>
    <dbReference type="NCBI Taxonomy" id="51714"/>
    <lineage>
        <taxon>Eukaryota</taxon>
        <taxon>Viridiplantae</taxon>
        <taxon>Chlorophyta</taxon>
        <taxon>core chlorophytes</taxon>
        <taxon>Chlorophyceae</taxon>
        <taxon>CS clade</taxon>
        <taxon>Chlamydomonadales</taxon>
        <taxon>Volvocaceae</taxon>
        <taxon>Volvox</taxon>
    </lineage>
</organism>
<sequence>MGSLLDVKHRLTNRTAPGPDWGLGPASSIERRFAALCSLVGEPTEAEHAVAGRLAPYLKAILAGLNAVESFSLSGEELAMLLRKEQLNSYGVLASQQQVAAAAALQIGISGVCGSGGGTTCGGGVSAGCSSNNGGAEMTPGEGEDGLPCQSRVSSQCRALRLLR</sequence>
<protein>
    <submittedName>
        <fullName evidence="1">Uncharacterized protein</fullName>
    </submittedName>
</protein>
<evidence type="ECO:0000313" key="2">
    <source>
        <dbReference type="Proteomes" id="UP000747399"/>
    </source>
</evidence>
<name>A0A8J4B453_9CHLO</name>